<sequence length="598" mass="60691">MAAGEAGVSLSTLTDAVQTMDREVARGSKNAVGALGQLGIAAADLDGKDADEKLALIADRIVELGISTGEASALLQDLGVRNREMLLAVMAGGDAFRNARRDVEEYGLALGSVDSDAIELANDRIGRLGLVGQYVGQQLAITIVPTLGRLAKAMTDSLREGGHLRSVIDGLTNNLQRLGTYVAVAVAGFGVRYVGAMVAARVATLSLSGALVALRGALIRTGIGALVVVAGELVYQFGRLVSAAGGFGEAMGQLGELSALVWQGIADSAQAIPPALAAVWANVKAGFLRFVGDLQWAWYSFLGSMSAGARDLGMGDVADSLQAQAAAAGQAWDGIAAKEADARAAASENAGRAAGAISEAFAPAAEKLRELRGMVAGTSEALDHGAMSAASFAGSLDDVATAASGGGAGGGGKSGGAAGALRDVGKATDQASEKADDFKASFGAAFEGIVTGSKTAREAISELLNGLSSVFANRAFEALWGGMAGGGGLLSSAFAAVGMPAYANGGQHAGGFRLVGERGPEIEATGAARYYSSAQTRDLLSGGTAQPSRSQIEIVPSPYFDARVKEVSDRSAADMGVKVSKSIPGQIQEYNRNPRKRF</sequence>
<protein>
    <recommendedName>
        <fullName evidence="3">Phage tail tape measure protein</fullName>
    </recommendedName>
</protein>
<gene>
    <name evidence="1" type="ORF">PAF17_10545</name>
</gene>
<accession>A0ABT4ZF07</accession>
<evidence type="ECO:0000313" key="2">
    <source>
        <dbReference type="Proteomes" id="UP001165641"/>
    </source>
</evidence>
<organism evidence="1 2">
    <name type="scientific">Paracoccus onchidii</name>
    <dbReference type="NCBI Taxonomy" id="3017813"/>
    <lineage>
        <taxon>Bacteria</taxon>
        <taxon>Pseudomonadati</taxon>
        <taxon>Pseudomonadota</taxon>
        <taxon>Alphaproteobacteria</taxon>
        <taxon>Rhodobacterales</taxon>
        <taxon>Paracoccaceae</taxon>
        <taxon>Paracoccus</taxon>
    </lineage>
</organism>
<dbReference type="Proteomes" id="UP001165641">
    <property type="component" value="Unassembled WGS sequence"/>
</dbReference>
<keyword evidence="2" id="KW-1185">Reference proteome</keyword>
<comment type="caution">
    <text evidence="1">The sequence shown here is derived from an EMBL/GenBank/DDBJ whole genome shotgun (WGS) entry which is preliminary data.</text>
</comment>
<evidence type="ECO:0008006" key="3">
    <source>
        <dbReference type="Google" id="ProtNLM"/>
    </source>
</evidence>
<reference evidence="1" key="1">
    <citation type="submission" date="2022-12" db="EMBL/GenBank/DDBJ databases">
        <title>Paracoccus onchidii sp. nov., isolated from a marine invertebrate from the South China Sea.</title>
        <authorList>
            <person name="Xu S."/>
            <person name="Liu Z."/>
            <person name="Xu Y."/>
        </authorList>
    </citation>
    <scope>NUCLEOTIDE SEQUENCE</scope>
    <source>
        <strain evidence="1">Z330</strain>
    </source>
</reference>
<dbReference type="EMBL" id="JAQBIE010000011">
    <property type="protein sequence ID" value="MDB6177939.1"/>
    <property type="molecule type" value="Genomic_DNA"/>
</dbReference>
<proteinExistence type="predicted"/>
<evidence type="ECO:0000313" key="1">
    <source>
        <dbReference type="EMBL" id="MDB6177939.1"/>
    </source>
</evidence>
<name>A0ABT4ZF07_9RHOB</name>
<dbReference type="RefSeq" id="WP_271889051.1">
    <property type="nucleotide sequence ID" value="NZ_JAQBIE010000011.1"/>
</dbReference>